<dbReference type="EMBL" id="OW240918">
    <property type="protein sequence ID" value="CAH2305771.1"/>
    <property type="molecule type" value="Genomic_DNA"/>
</dbReference>
<organism evidence="2 3">
    <name type="scientific">Pelobates cultripes</name>
    <name type="common">Western spadefoot toad</name>
    <dbReference type="NCBI Taxonomy" id="61616"/>
    <lineage>
        <taxon>Eukaryota</taxon>
        <taxon>Metazoa</taxon>
        <taxon>Chordata</taxon>
        <taxon>Craniata</taxon>
        <taxon>Vertebrata</taxon>
        <taxon>Euteleostomi</taxon>
        <taxon>Amphibia</taxon>
        <taxon>Batrachia</taxon>
        <taxon>Anura</taxon>
        <taxon>Pelobatoidea</taxon>
        <taxon>Pelobatidae</taxon>
        <taxon>Pelobates</taxon>
    </lineage>
</organism>
<dbReference type="Proteomes" id="UP001295444">
    <property type="component" value="Chromosome 07"/>
</dbReference>
<evidence type="ECO:0000313" key="2">
    <source>
        <dbReference type="EMBL" id="CAH2305771.1"/>
    </source>
</evidence>
<proteinExistence type="predicted"/>
<evidence type="ECO:0000256" key="1">
    <source>
        <dbReference type="SAM" id="MobiDB-lite"/>
    </source>
</evidence>
<keyword evidence="3" id="KW-1185">Reference proteome</keyword>
<evidence type="ECO:0000313" key="3">
    <source>
        <dbReference type="Proteomes" id="UP001295444"/>
    </source>
</evidence>
<feature type="compositionally biased region" description="Polar residues" evidence="1">
    <location>
        <begin position="102"/>
        <end position="111"/>
    </location>
</feature>
<protein>
    <submittedName>
        <fullName evidence="2">Uncharacterized protein</fullName>
    </submittedName>
</protein>
<feature type="region of interest" description="Disordered" evidence="1">
    <location>
        <begin position="1"/>
        <end position="56"/>
    </location>
</feature>
<feature type="compositionally biased region" description="Basic residues" evidence="1">
    <location>
        <begin position="120"/>
        <end position="144"/>
    </location>
</feature>
<gene>
    <name evidence="2" type="ORF">PECUL_23A043227</name>
</gene>
<reference evidence="2" key="1">
    <citation type="submission" date="2022-03" db="EMBL/GenBank/DDBJ databases">
        <authorList>
            <person name="Alioto T."/>
            <person name="Alioto T."/>
            <person name="Gomez Garrido J."/>
        </authorList>
    </citation>
    <scope>NUCLEOTIDE SEQUENCE</scope>
</reference>
<sequence>MERNGRSLPPHTGATDLQPPPGPVGVVLVHSPQATGPERLQTAGQNKRPTKAEAHTMAEATCSAKCSEEGADTLSRLNGIFDAFWAKMESRERQAEMEAYSHTGTTAQPTYSRAAIPSKGARRWRHRRRPFPPKRKSRRLHRTSRQNPLKLNTSPTATMKPRRDSHSSLHQIRTPLKRS</sequence>
<accession>A0AAD1SNA7</accession>
<dbReference type="AlphaFoldDB" id="A0AAD1SNA7"/>
<feature type="compositionally biased region" description="Polar residues" evidence="1">
    <location>
        <begin position="145"/>
        <end position="157"/>
    </location>
</feature>
<name>A0AAD1SNA7_PELCU</name>
<feature type="region of interest" description="Disordered" evidence="1">
    <location>
        <begin position="96"/>
        <end position="179"/>
    </location>
</feature>